<keyword evidence="3" id="KW-1185">Reference proteome</keyword>
<proteinExistence type="predicted"/>
<evidence type="ECO:0000313" key="2">
    <source>
        <dbReference type="EMBL" id="MDR7093184.1"/>
    </source>
</evidence>
<dbReference type="EMBL" id="JAVDWE010000002">
    <property type="protein sequence ID" value="MDR7093184.1"/>
    <property type="molecule type" value="Genomic_DNA"/>
</dbReference>
<dbReference type="Proteomes" id="UP001265550">
    <property type="component" value="Unassembled WGS sequence"/>
</dbReference>
<gene>
    <name evidence="2" type="ORF">J2X09_000916</name>
</gene>
<accession>A0ABU1V6V3</accession>
<evidence type="ECO:0000256" key="1">
    <source>
        <dbReference type="SAM" id="SignalP"/>
    </source>
</evidence>
<evidence type="ECO:0000313" key="3">
    <source>
        <dbReference type="Proteomes" id="UP001265550"/>
    </source>
</evidence>
<sequence length="143" mass="16375">MLLRRFALLLLLLPLWLAGCGKTDPQAALEAAVQKLQDNLEARRTSDVMDQLHANFQAGEGMDREWAQRTMTLMFFRYTNIRIIAVTRSSRIDSGSSQVGHTEAKVLVTGAQGLIPERAEPYAVRLQWRLEGRDWKLIELHWE</sequence>
<keyword evidence="1" id="KW-0732">Signal</keyword>
<organism evidence="2 3">
    <name type="scientific">Hydrogenophaga laconesensis</name>
    <dbReference type="NCBI Taxonomy" id="1805971"/>
    <lineage>
        <taxon>Bacteria</taxon>
        <taxon>Pseudomonadati</taxon>
        <taxon>Pseudomonadota</taxon>
        <taxon>Betaproteobacteria</taxon>
        <taxon>Burkholderiales</taxon>
        <taxon>Comamonadaceae</taxon>
        <taxon>Hydrogenophaga</taxon>
    </lineage>
</organism>
<feature type="signal peptide" evidence="1">
    <location>
        <begin position="1"/>
        <end position="18"/>
    </location>
</feature>
<name>A0ABU1V6V3_9BURK</name>
<reference evidence="2 3" key="1">
    <citation type="submission" date="2023-07" db="EMBL/GenBank/DDBJ databases">
        <title>Sorghum-associated microbial communities from plants grown in Nebraska, USA.</title>
        <authorList>
            <person name="Schachtman D."/>
        </authorList>
    </citation>
    <scope>NUCLEOTIDE SEQUENCE [LARGE SCALE GENOMIC DNA]</scope>
    <source>
        <strain evidence="2 3">BE240</strain>
    </source>
</reference>
<evidence type="ECO:0008006" key="4">
    <source>
        <dbReference type="Google" id="ProtNLM"/>
    </source>
</evidence>
<comment type="caution">
    <text evidence="2">The sequence shown here is derived from an EMBL/GenBank/DDBJ whole genome shotgun (WGS) entry which is preliminary data.</text>
</comment>
<feature type="chain" id="PRO_5046235478" description="DUF4440 domain-containing protein" evidence="1">
    <location>
        <begin position="19"/>
        <end position="143"/>
    </location>
</feature>
<protein>
    <recommendedName>
        <fullName evidence="4">DUF4440 domain-containing protein</fullName>
    </recommendedName>
</protein>
<dbReference type="PROSITE" id="PS51257">
    <property type="entry name" value="PROKAR_LIPOPROTEIN"/>
    <property type="match status" value="1"/>
</dbReference>
<dbReference type="RefSeq" id="WP_204732931.1">
    <property type="nucleotide sequence ID" value="NZ_JAVDWE010000002.1"/>
</dbReference>